<reference evidence="3 4" key="1">
    <citation type="journal article" date="2024" name="Nat. Commun.">
        <title>Phylogenomics reveals the evolutionary origins of lichenization in chlorophyte algae.</title>
        <authorList>
            <person name="Puginier C."/>
            <person name="Libourel C."/>
            <person name="Otte J."/>
            <person name="Skaloud P."/>
            <person name="Haon M."/>
            <person name="Grisel S."/>
            <person name="Petersen M."/>
            <person name="Berrin J.G."/>
            <person name="Delaux P.M."/>
            <person name="Dal Grande F."/>
            <person name="Keller J."/>
        </authorList>
    </citation>
    <scope>NUCLEOTIDE SEQUENCE [LARGE SCALE GENOMIC DNA]</scope>
    <source>
        <strain evidence="3 4">SAG 2036</strain>
    </source>
</reference>
<proteinExistence type="predicted"/>
<evidence type="ECO:0000259" key="2">
    <source>
        <dbReference type="Pfam" id="PF00149"/>
    </source>
</evidence>
<evidence type="ECO:0000256" key="1">
    <source>
        <dbReference type="SAM" id="MobiDB-lite"/>
    </source>
</evidence>
<dbReference type="Pfam" id="PF00149">
    <property type="entry name" value="Metallophos"/>
    <property type="match status" value="1"/>
</dbReference>
<feature type="compositionally biased region" description="Basic residues" evidence="1">
    <location>
        <begin position="344"/>
        <end position="364"/>
    </location>
</feature>
<gene>
    <name evidence="3" type="ORF">WJX73_009564</name>
</gene>
<feature type="region of interest" description="Disordered" evidence="1">
    <location>
        <begin position="317"/>
        <end position="372"/>
    </location>
</feature>
<dbReference type="InterPro" id="IPR050126">
    <property type="entry name" value="Ap4A_hydrolase"/>
</dbReference>
<dbReference type="EMBL" id="JALJOQ010000283">
    <property type="protein sequence ID" value="KAK9786067.1"/>
    <property type="molecule type" value="Genomic_DNA"/>
</dbReference>
<sequence>MAARGWILNSSGQYWQTIRGFGASACQGPFLVVTASKTRLRQPHRKHLPSRARLTPSGNKLPSPLHAVLAWEKQVKGRTIIVGDVHGCFDELQELLAACSFNSNKDNLIFVGDIVNKGPKSAQVVKFAVEVGAYGVRGNHDDLALHALQYPASQPRKSKMAWLNEFEPEQVQFLDSLPFTLRLEGRDVLIVHAGFKPGRSLPAQRLGDLYSLRVCRPIDTLQSDKVPWASTWTGPQHVFFGHDAVRGLQRHAAATGLDTGCCYGQHLTACILPPLPPFRKDPKAPCMERTLASREDNDNARAFAAAREEVSAKVFKAAAEGKENRGDRDRRSKGFGGAAGPSRRAQRRQPAKLKKWQPRARAKQLRSAAAGR</sequence>
<evidence type="ECO:0000313" key="4">
    <source>
        <dbReference type="Proteomes" id="UP001465755"/>
    </source>
</evidence>
<dbReference type="GO" id="GO:0000298">
    <property type="term" value="F:endopolyphosphatase activity"/>
    <property type="evidence" value="ECO:0007669"/>
    <property type="project" value="TreeGrafter"/>
</dbReference>
<dbReference type="GO" id="GO:0005737">
    <property type="term" value="C:cytoplasm"/>
    <property type="evidence" value="ECO:0007669"/>
    <property type="project" value="TreeGrafter"/>
</dbReference>
<dbReference type="GO" id="GO:0006798">
    <property type="term" value="P:polyphosphate catabolic process"/>
    <property type="evidence" value="ECO:0007669"/>
    <property type="project" value="TreeGrafter"/>
</dbReference>
<protein>
    <recommendedName>
        <fullName evidence="2">Calcineurin-like phosphoesterase domain-containing protein</fullName>
    </recommendedName>
</protein>
<keyword evidence="4" id="KW-1185">Reference proteome</keyword>
<evidence type="ECO:0000313" key="3">
    <source>
        <dbReference type="EMBL" id="KAK9786067.1"/>
    </source>
</evidence>
<dbReference type="InterPro" id="IPR004843">
    <property type="entry name" value="Calcineurin-like_PHP"/>
</dbReference>
<accession>A0AAW1NJ57</accession>
<dbReference type="CDD" id="cd00144">
    <property type="entry name" value="MPP_PPP_family"/>
    <property type="match status" value="1"/>
</dbReference>
<name>A0AAW1NJ57_9CHLO</name>
<feature type="domain" description="Calcineurin-like phosphoesterase" evidence="2">
    <location>
        <begin position="78"/>
        <end position="246"/>
    </location>
</feature>
<dbReference type="PANTHER" id="PTHR42850">
    <property type="entry name" value="METALLOPHOSPHOESTERASE"/>
    <property type="match status" value="1"/>
</dbReference>
<dbReference type="Gene3D" id="3.60.21.10">
    <property type="match status" value="1"/>
</dbReference>
<dbReference type="Proteomes" id="UP001465755">
    <property type="component" value="Unassembled WGS sequence"/>
</dbReference>
<dbReference type="GO" id="GO:0016791">
    <property type="term" value="F:phosphatase activity"/>
    <property type="evidence" value="ECO:0007669"/>
    <property type="project" value="TreeGrafter"/>
</dbReference>
<comment type="caution">
    <text evidence="3">The sequence shown here is derived from an EMBL/GenBank/DDBJ whole genome shotgun (WGS) entry which is preliminary data.</text>
</comment>
<feature type="compositionally biased region" description="Basic and acidic residues" evidence="1">
    <location>
        <begin position="319"/>
        <end position="332"/>
    </location>
</feature>
<dbReference type="SUPFAM" id="SSF56300">
    <property type="entry name" value="Metallo-dependent phosphatases"/>
    <property type="match status" value="1"/>
</dbReference>
<dbReference type="PANTHER" id="PTHR42850:SF4">
    <property type="entry name" value="ZINC-DEPENDENT ENDOPOLYPHOSPHATASE"/>
    <property type="match status" value="1"/>
</dbReference>
<dbReference type="AlphaFoldDB" id="A0AAW1NJ57"/>
<organism evidence="3 4">
    <name type="scientific">Symbiochloris irregularis</name>
    <dbReference type="NCBI Taxonomy" id="706552"/>
    <lineage>
        <taxon>Eukaryota</taxon>
        <taxon>Viridiplantae</taxon>
        <taxon>Chlorophyta</taxon>
        <taxon>core chlorophytes</taxon>
        <taxon>Trebouxiophyceae</taxon>
        <taxon>Trebouxiales</taxon>
        <taxon>Trebouxiaceae</taxon>
        <taxon>Symbiochloris</taxon>
    </lineage>
</organism>
<dbReference type="InterPro" id="IPR029052">
    <property type="entry name" value="Metallo-depent_PP-like"/>
</dbReference>